<keyword evidence="4" id="KW-1185">Reference proteome</keyword>
<dbReference type="Proteomes" id="UP001175001">
    <property type="component" value="Unassembled WGS sequence"/>
</dbReference>
<organism evidence="3 4">
    <name type="scientific">Lasiodiplodia hormozganensis</name>
    <dbReference type="NCBI Taxonomy" id="869390"/>
    <lineage>
        <taxon>Eukaryota</taxon>
        <taxon>Fungi</taxon>
        <taxon>Dikarya</taxon>
        <taxon>Ascomycota</taxon>
        <taxon>Pezizomycotina</taxon>
        <taxon>Dothideomycetes</taxon>
        <taxon>Dothideomycetes incertae sedis</taxon>
        <taxon>Botryosphaeriales</taxon>
        <taxon>Botryosphaeriaceae</taxon>
        <taxon>Lasiodiplodia</taxon>
    </lineage>
</organism>
<sequence>MASSQLHDALKCLRPKNFTDDVPLDDLQTWMRDIFANAETIVNSVPQVPGGTDFLSSKRKRTDVNGAHNASEMTIADARAPPFDPSYEPLQKAWGKPIKVNNNPLSISTYKMAGADRYGSWFARRSVHEGLGFAKWKRALQQEFAESLAVDGGPGVGSIRGIGGDKMLERKVVDGLGKLEVLQLSAKFPAPTAPREFITMLLTSDNALSEKSKPHVDDHPAADQIPRHYIVVSIPCDHPEAPIRDGLVRGNYESVEMIREIPLTPAKSRDGGDITRKEEGSPDDPETNPVEWIMITRSDPGGGIPRFLIDRGTPGSIVADTSKFLDWACAKEDIPDPEQVEQEASASAVDQETLQAEEEAQPRASFSAAARNVQLTGVGTSIADLPLTEPSTIKHGKNNSSFLSTLSNAMETGIQNYAPASVASYLQPSSQNSSLSYPGSDSASDTSSINSFASAEQWTTANGGPDGEDENAPPLPPRRRISDGSVGSDLAKSQSNQNRYEREMQKLDSKRAALDEKMRKMKEKEQARSQQASEREEREKRKAVEKYQREMEKLAAKRDKEAQKREQRKKKEEEKNVVTRLQRERDEFKTRAEMAEHENRLLKEQIGELQHQNTRLVQNLGKSEQGKQVLKAIEDEMGRGRSSSATSSVKSKSSKRSIDEKPTA</sequence>
<name>A0AA39Y8G4_9PEZI</name>
<feature type="region of interest" description="Disordered" evidence="1">
    <location>
        <begin position="428"/>
        <end position="578"/>
    </location>
</feature>
<dbReference type="EMBL" id="JAUJDW010000046">
    <property type="protein sequence ID" value="KAK0647634.1"/>
    <property type="molecule type" value="Genomic_DNA"/>
</dbReference>
<dbReference type="PANTHER" id="PTHR40370">
    <property type="entry name" value="EXPRESSED PROTEIN"/>
    <property type="match status" value="1"/>
</dbReference>
<dbReference type="PANTHER" id="PTHR40370:SF1">
    <property type="entry name" value="DUF3074 DOMAIN-CONTAINING PROTEIN"/>
    <property type="match status" value="1"/>
</dbReference>
<dbReference type="InterPro" id="IPR024500">
    <property type="entry name" value="DUF3074"/>
</dbReference>
<dbReference type="Gene3D" id="3.30.530.20">
    <property type="match status" value="1"/>
</dbReference>
<dbReference type="InterPro" id="IPR023393">
    <property type="entry name" value="START-like_dom_sf"/>
</dbReference>
<evidence type="ECO:0000256" key="1">
    <source>
        <dbReference type="SAM" id="MobiDB-lite"/>
    </source>
</evidence>
<feature type="domain" description="DUF3074" evidence="2">
    <location>
        <begin position="121"/>
        <end position="328"/>
    </location>
</feature>
<evidence type="ECO:0000313" key="4">
    <source>
        <dbReference type="Proteomes" id="UP001175001"/>
    </source>
</evidence>
<evidence type="ECO:0000313" key="3">
    <source>
        <dbReference type="EMBL" id="KAK0647634.1"/>
    </source>
</evidence>
<feature type="region of interest" description="Disordered" evidence="1">
    <location>
        <begin position="263"/>
        <end position="289"/>
    </location>
</feature>
<feature type="region of interest" description="Disordered" evidence="1">
    <location>
        <begin position="336"/>
        <end position="367"/>
    </location>
</feature>
<feature type="compositionally biased region" description="Low complexity" evidence="1">
    <location>
        <begin position="640"/>
        <end position="651"/>
    </location>
</feature>
<dbReference type="SUPFAM" id="SSF55961">
    <property type="entry name" value="Bet v1-like"/>
    <property type="match status" value="1"/>
</dbReference>
<feature type="compositionally biased region" description="Low complexity" evidence="1">
    <location>
        <begin position="436"/>
        <end position="455"/>
    </location>
</feature>
<comment type="caution">
    <text evidence="3">The sequence shown here is derived from an EMBL/GenBank/DDBJ whole genome shotgun (WGS) entry which is preliminary data.</text>
</comment>
<dbReference type="CDD" id="cd22249">
    <property type="entry name" value="UDM1_RNF168_RNF169-like"/>
    <property type="match status" value="1"/>
</dbReference>
<dbReference type="Pfam" id="PF11274">
    <property type="entry name" value="DUF3074"/>
    <property type="match status" value="1"/>
</dbReference>
<accession>A0AA39Y8G4</accession>
<proteinExistence type="predicted"/>
<feature type="compositionally biased region" description="Basic and acidic residues" evidence="1">
    <location>
        <begin position="267"/>
        <end position="280"/>
    </location>
</feature>
<gene>
    <name evidence="3" type="ORF">DIS24_g7528</name>
</gene>
<feature type="compositionally biased region" description="Basic and acidic residues" evidence="1">
    <location>
        <begin position="499"/>
        <end position="578"/>
    </location>
</feature>
<reference evidence="3" key="1">
    <citation type="submission" date="2023-06" db="EMBL/GenBank/DDBJ databases">
        <title>Multi-omics analyses reveal the molecular pathogenesis toolkit of Lasiodiplodia hormozganensis, a cross-kingdom pathogen.</title>
        <authorList>
            <person name="Felix C."/>
            <person name="Meneses R."/>
            <person name="Goncalves M.F.M."/>
            <person name="Tilleman L."/>
            <person name="Duarte A.S."/>
            <person name="Jorrin-Novo J.V."/>
            <person name="Van De Peer Y."/>
            <person name="Deforce D."/>
            <person name="Van Nieuwerburgh F."/>
            <person name="Esteves A.C."/>
            <person name="Alves A."/>
        </authorList>
    </citation>
    <scope>NUCLEOTIDE SEQUENCE</scope>
    <source>
        <strain evidence="3">CBS 339.90</strain>
    </source>
</reference>
<protein>
    <recommendedName>
        <fullName evidence="2">DUF3074 domain-containing protein</fullName>
    </recommendedName>
</protein>
<evidence type="ECO:0000259" key="2">
    <source>
        <dbReference type="Pfam" id="PF11274"/>
    </source>
</evidence>
<feature type="compositionally biased region" description="Polar residues" evidence="1">
    <location>
        <begin position="342"/>
        <end position="354"/>
    </location>
</feature>
<feature type="region of interest" description="Disordered" evidence="1">
    <location>
        <begin position="617"/>
        <end position="664"/>
    </location>
</feature>
<dbReference type="AlphaFoldDB" id="A0AA39Y8G4"/>